<sequence length="126" mass="14150">MEMPLAKKATPEPWSTHLMPLTSKCIGHKDRQRIPQIVASIQFQKLRGPFSTIRPSPPAPEEPIALCKGCRRLVSPKPPTYGVKCGMEPLFSALRRRLCGVLGRSGHFIQAPWEPSTPESHWSRLE</sequence>
<reference evidence="1" key="1">
    <citation type="submission" date="2022-03" db="EMBL/GenBank/DDBJ databases">
        <authorList>
            <person name="Alioto T."/>
            <person name="Alioto T."/>
            <person name="Gomez Garrido J."/>
        </authorList>
    </citation>
    <scope>NUCLEOTIDE SEQUENCE</scope>
</reference>
<accession>A0AAD1QYK9</accession>
<evidence type="ECO:0000313" key="2">
    <source>
        <dbReference type="Proteomes" id="UP001295444"/>
    </source>
</evidence>
<dbReference type="EMBL" id="OW240912">
    <property type="protein sequence ID" value="CAH2219503.1"/>
    <property type="molecule type" value="Genomic_DNA"/>
</dbReference>
<protein>
    <submittedName>
        <fullName evidence="1">Uncharacterized protein</fullName>
    </submittedName>
</protein>
<keyword evidence="2" id="KW-1185">Reference proteome</keyword>
<dbReference type="AlphaFoldDB" id="A0AAD1QYK9"/>
<gene>
    <name evidence="1" type="ORF">PECUL_23A047050</name>
</gene>
<name>A0AAD1QYK9_PELCU</name>
<evidence type="ECO:0000313" key="1">
    <source>
        <dbReference type="EMBL" id="CAH2219503.1"/>
    </source>
</evidence>
<organism evidence="1 2">
    <name type="scientific">Pelobates cultripes</name>
    <name type="common">Western spadefoot toad</name>
    <dbReference type="NCBI Taxonomy" id="61616"/>
    <lineage>
        <taxon>Eukaryota</taxon>
        <taxon>Metazoa</taxon>
        <taxon>Chordata</taxon>
        <taxon>Craniata</taxon>
        <taxon>Vertebrata</taxon>
        <taxon>Euteleostomi</taxon>
        <taxon>Amphibia</taxon>
        <taxon>Batrachia</taxon>
        <taxon>Anura</taxon>
        <taxon>Pelobatoidea</taxon>
        <taxon>Pelobatidae</taxon>
        <taxon>Pelobates</taxon>
    </lineage>
</organism>
<feature type="non-terminal residue" evidence="1">
    <location>
        <position position="126"/>
    </location>
</feature>
<dbReference type="Proteomes" id="UP001295444">
    <property type="component" value="Chromosome 01"/>
</dbReference>
<proteinExistence type="predicted"/>